<name>A0A914XJH1_9BILA</name>
<proteinExistence type="predicted"/>
<sequence>MACQIDVREGLLFCQDMMPPAAIPDVISQVIVVVLTIFCNITAIWAIPWTVQWVTVSTYCPDGNSVHCVSIKERACPIHPCAALPVASTRSLSGGGVVDLAGSTVYGDVGSSNSGASGWGPVEWTFTLGIPLLIALCIVAAYANCKWSSPRTQPWPAAAAPTSRGRVVGLSTALRNASTLTDFELNASLFTNTAPTHATVLDQSTIVSHLHMMAEQAARCTNPGYASFLNTLTNDAQHTLNEQRTGVYLCGPTQRQGGCSREWSAEEVLVGATVSVMATLGDEGGLEQYKIFTRGVGRLVTLLERYSGSFDLVAALEIMRFLLLASVQLVTNCKERALNINRIEIEEDNNKKGPEDDDLHLTAAAAIVAPPRTVAAAASGPVRTAPMSFLNKEDDEGDF</sequence>
<dbReference type="WBParaSite" id="PSAMB.scaffold80size84254.g1475.t1">
    <property type="protein sequence ID" value="PSAMB.scaffold80size84254.g1475.t1"/>
    <property type="gene ID" value="PSAMB.scaffold80size84254.g1475"/>
</dbReference>
<keyword evidence="1" id="KW-0472">Membrane</keyword>
<protein>
    <submittedName>
        <fullName evidence="3">Membrane-associated protein</fullName>
    </submittedName>
</protein>
<evidence type="ECO:0000313" key="3">
    <source>
        <dbReference type="WBParaSite" id="PSAMB.scaffold80size84254.g1475.t1"/>
    </source>
</evidence>
<organism evidence="2 3">
    <name type="scientific">Plectus sambesii</name>
    <dbReference type="NCBI Taxonomy" id="2011161"/>
    <lineage>
        <taxon>Eukaryota</taxon>
        <taxon>Metazoa</taxon>
        <taxon>Ecdysozoa</taxon>
        <taxon>Nematoda</taxon>
        <taxon>Chromadorea</taxon>
        <taxon>Plectida</taxon>
        <taxon>Plectina</taxon>
        <taxon>Plectoidea</taxon>
        <taxon>Plectidae</taxon>
        <taxon>Plectus</taxon>
    </lineage>
</organism>
<accession>A0A914XJH1</accession>
<keyword evidence="1" id="KW-0812">Transmembrane</keyword>
<reference evidence="3" key="1">
    <citation type="submission" date="2022-11" db="UniProtKB">
        <authorList>
            <consortium name="WormBaseParasite"/>
        </authorList>
    </citation>
    <scope>IDENTIFICATION</scope>
</reference>
<keyword evidence="2" id="KW-1185">Reference proteome</keyword>
<keyword evidence="1" id="KW-1133">Transmembrane helix</keyword>
<dbReference type="Proteomes" id="UP000887566">
    <property type="component" value="Unplaced"/>
</dbReference>
<evidence type="ECO:0000256" key="1">
    <source>
        <dbReference type="SAM" id="Phobius"/>
    </source>
</evidence>
<feature type="transmembrane region" description="Helical" evidence="1">
    <location>
        <begin position="26"/>
        <end position="47"/>
    </location>
</feature>
<feature type="transmembrane region" description="Helical" evidence="1">
    <location>
        <begin position="124"/>
        <end position="143"/>
    </location>
</feature>
<dbReference type="AlphaFoldDB" id="A0A914XJH1"/>
<evidence type="ECO:0000313" key="2">
    <source>
        <dbReference type="Proteomes" id="UP000887566"/>
    </source>
</evidence>